<evidence type="ECO:0000313" key="3">
    <source>
        <dbReference type="Proteomes" id="UP000319852"/>
    </source>
</evidence>
<keyword evidence="1" id="KW-1133">Transmembrane helix</keyword>
<reference evidence="2 3" key="1">
    <citation type="submission" date="2019-02" db="EMBL/GenBank/DDBJ databases">
        <title>Deep-cultivation of Planctomycetes and their phenomic and genomic characterization uncovers novel biology.</title>
        <authorList>
            <person name="Wiegand S."/>
            <person name="Jogler M."/>
            <person name="Boedeker C."/>
            <person name="Pinto D."/>
            <person name="Vollmers J."/>
            <person name="Rivas-Marin E."/>
            <person name="Kohn T."/>
            <person name="Peeters S.H."/>
            <person name="Heuer A."/>
            <person name="Rast P."/>
            <person name="Oberbeckmann S."/>
            <person name="Bunk B."/>
            <person name="Jeske O."/>
            <person name="Meyerdierks A."/>
            <person name="Storesund J.E."/>
            <person name="Kallscheuer N."/>
            <person name="Luecker S."/>
            <person name="Lage O.M."/>
            <person name="Pohl T."/>
            <person name="Merkel B.J."/>
            <person name="Hornburger P."/>
            <person name="Mueller R.-W."/>
            <person name="Bruemmer F."/>
            <person name="Labrenz M."/>
            <person name="Spormann A.M."/>
            <person name="Op den Camp H."/>
            <person name="Overmann J."/>
            <person name="Amann R."/>
            <person name="Jetten M.S.M."/>
            <person name="Mascher T."/>
            <person name="Medema M.H."/>
            <person name="Devos D.P."/>
            <person name="Kaster A.-K."/>
            <person name="Ovreas L."/>
            <person name="Rohde M."/>
            <person name="Galperin M.Y."/>
            <person name="Jogler C."/>
        </authorList>
    </citation>
    <scope>NUCLEOTIDE SEQUENCE [LARGE SCALE GENOMIC DNA]</scope>
    <source>
        <strain evidence="2 3">HG15A2</strain>
    </source>
</reference>
<keyword evidence="3" id="KW-1185">Reference proteome</keyword>
<dbReference type="GO" id="GO:0005886">
    <property type="term" value="C:plasma membrane"/>
    <property type="evidence" value="ECO:0007669"/>
    <property type="project" value="TreeGrafter"/>
</dbReference>
<gene>
    <name evidence="2" type="ORF">HG15A2_08220</name>
</gene>
<feature type="transmembrane region" description="Helical" evidence="1">
    <location>
        <begin position="148"/>
        <end position="169"/>
    </location>
</feature>
<organism evidence="2 3">
    <name type="scientific">Adhaeretor mobilis</name>
    <dbReference type="NCBI Taxonomy" id="1930276"/>
    <lineage>
        <taxon>Bacteria</taxon>
        <taxon>Pseudomonadati</taxon>
        <taxon>Planctomycetota</taxon>
        <taxon>Planctomycetia</taxon>
        <taxon>Pirellulales</taxon>
        <taxon>Lacipirellulaceae</taxon>
        <taxon>Adhaeretor</taxon>
    </lineage>
</organism>
<keyword evidence="1" id="KW-0472">Membrane</keyword>
<dbReference type="EMBL" id="CP036263">
    <property type="protein sequence ID" value="QDS97559.1"/>
    <property type="molecule type" value="Genomic_DNA"/>
</dbReference>
<dbReference type="AlphaFoldDB" id="A0A517MRQ1"/>
<name>A0A517MRQ1_9BACT</name>
<dbReference type="InterPro" id="IPR052712">
    <property type="entry name" value="Acid_resist_chaperone_HdeD"/>
</dbReference>
<dbReference type="RefSeq" id="WP_145058041.1">
    <property type="nucleotide sequence ID" value="NZ_CP036263.1"/>
</dbReference>
<protein>
    <submittedName>
        <fullName evidence="2">Acid-resistance membrane protein</fullName>
    </submittedName>
</protein>
<feature type="transmembrane region" description="Helical" evidence="1">
    <location>
        <begin position="66"/>
        <end position="84"/>
    </location>
</feature>
<dbReference type="PANTHER" id="PTHR34989">
    <property type="entry name" value="PROTEIN HDED"/>
    <property type="match status" value="1"/>
</dbReference>
<dbReference type="Pfam" id="PF03729">
    <property type="entry name" value="DUF308"/>
    <property type="match status" value="1"/>
</dbReference>
<proteinExistence type="predicted"/>
<feature type="transmembrane region" description="Helical" evidence="1">
    <location>
        <begin position="35"/>
        <end position="54"/>
    </location>
</feature>
<dbReference type="OrthoDB" id="9815400at2"/>
<dbReference type="InterPro" id="IPR005325">
    <property type="entry name" value="DUF308_memb"/>
</dbReference>
<keyword evidence="1" id="KW-0812">Transmembrane</keyword>
<feature type="transmembrane region" description="Helical" evidence="1">
    <location>
        <begin position="12"/>
        <end position="29"/>
    </location>
</feature>
<dbReference type="KEGG" id="amob:HG15A2_08220"/>
<feature type="transmembrane region" description="Helical" evidence="1">
    <location>
        <begin position="122"/>
        <end position="142"/>
    </location>
</feature>
<dbReference type="Proteomes" id="UP000319852">
    <property type="component" value="Chromosome"/>
</dbReference>
<evidence type="ECO:0000313" key="2">
    <source>
        <dbReference type="EMBL" id="QDS97559.1"/>
    </source>
</evidence>
<feature type="transmembrane region" description="Helical" evidence="1">
    <location>
        <begin position="90"/>
        <end position="110"/>
    </location>
</feature>
<sequence>MASQDLPDTTSLTIMGVFLIVFGIIAIATPAVAGTAVVMVIGGILLIAGVAQIVSGLRSDGWSSKLPPLILGAITSLCGLGLLGEPWIGMKFIALLLAIFFTVGGIWKVIASFSYRPASGWLALLLSGILTLVLGVLIWRQWPLSGLWAVGVLVGVDLLTTGISIVAVASTVRRLKSLAGSIGNQ</sequence>
<dbReference type="PANTHER" id="PTHR34989:SF1">
    <property type="entry name" value="PROTEIN HDED"/>
    <property type="match status" value="1"/>
</dbReference>
<evidence type="ECO:0000256" key="1">
    <source>
        <dbReference type="SAM" id="Phobius"/>
    </source>
</evidence>
<accession>A0A517MRQ1</accession>